<organism evidence="2 3">
    <name type="scientific">Lentinus brumalis</name>
    <dbReference type="NCBI Taxonomy" id="2498619"/>
    <lineage>
        <taxon>Eukaryota</taxon>
        <taxon>Fungi</taxon>
        <taxon>Dikarya</taxon>
        <taxon>Basidiomycota</taxon>
        <taxon>Agaricomycotina</taxon>
        <taxon>Agaricomycetes</taxon>
        <taxon>Polyporales</taxon>
        <taxon>Polyporaceae</taxon>
        <taxon>Lentinus</taxon>
    </lineage>
</organism>
<reference evidence="2 3" key="1">
    <citation type="journal article" date="2018" name="Biotechnol. Biofuels">
        <title>Integrative visual omics of the white-rot fungus Polyporus brumalis exposes the biotechnological potential of its oxidative enzymes for delignifying raw plant biomass.</title>
        <authorList>
            <person name="Miyauchi S."/>
            <person name="Rancon A."/>
            <person name="Drula E."/>
            <person name="Hage H."/>
            <person name="Chaduli D."/>
            <person name="Favel A."/>
            <person name="Grisel S."/>
            <person name="Henrissat B."/>
            <person name="Herpoel-Gimbert I."/>
            <person name="Ruiz-Duenas F.J."/>
            <person name="Chevret D."/>
            <person name="Hainaut M."/>
            <person name="Lin J."/>
            <person name="Wang M."/>
            <person name="Pangilinan J."/>
            <person name="Lipzen A."/>
            <person name="Lesage-Meessen L."/>
            <person name="Navarro D."/>
            <person name="Riley R."/>
            <person name="Grigoriev I.V."/>
            <person name="Zhou S."/>
            <person name="Raouche S."/>
            <person name="Rosso M.N."/>
        </authorList>
    </citation>
    <scope>NUCLEOTIDE SEQUENCE [LARGE SCALE GENOMIC DNA]</scope>
    <source>
        <strain evidence="2 3">BRFM 1820</strain>
    </source>
</reference>
<dbReference type="Proteomes" id="UP000256964">
    <property type="component" value="Unassembled WGS sequence"/>
</dbReference>
<accession>A0A371CTI9</accession>
<feature type="region of interest" description="Disordered" evidence="1">
    <location>
        <begin position="74"/>
        <end position="94"/>
    </location>
</feature>
<gene>
    <name evidence="2" type="ORF">OH76DRAFT_1192256</name>
</gene>
<name>A0A371CTI9_9APHY</name>
<keyword evidence="3" id="KW-1185">Reference proteome</keyword>
<protein>
    <submittedName>
        <fullName evidence="2">Uncharacterized protein</fullName>
    </submittedName>
</protein>
<dbReference type="AlphaFoldDB" id="A0A371CTI9"/>
<evidence type="ECO:0000313" key="2">
    <source>
        <dbReference type="EMBL" id="RDX43618.1"/>
    </source>
</evidence>
<proteinExistence type="predicted"/>
<sequence length="132" mass="14044">MANGKVGERHVQCLTCIPAALLPCSSLHPAHGCLSASPPREWLPWSESANSDIPCETLASGDRRGTVNVCRQQASKEAPVNQRRSLPANCPAPPSVRWRKNSTILLPSASTLPAVARGRTEAGRLLQGSSAR</sequence>
<evidence type="ECO:0000313" key="3">
    <source>
        <dbReference type="Proteomes" id="UP000256964"/>
    </source>
</evidence>
<evidence type="ECO:0000256" key="1">
    <source>
        <dbReference type="SAM" id="MobiDB-lite"/>
    </source>
</evidence>
<dbReference type="EMBL" id="KZ857462">
    <property type="protein sequence ID" value="RDX43618.1"/>
    <property type="molecule type" value="Genomic_DNA"/>
</dbReference>